<organism evidence="2 3">
    <name type="scientific">Helcococcus kunzii ATCC 51366</name>
    <dbReference type="NCBI Taxonomy" id="883114"/>
    <lineage>
        <taxon>Bacteria</taxon>
        <taxon>Bacillati</taxon>
        <taxon>Bacillota</taxon>
        <taxon>Tissierellia</taxon>
        <taxon>Tissierellales</taxon>
        <taxon>Peptoniphilaceae</taxon>
        <taxon>Helcococcus</taxon>
    </lineage>
</organism>
<dbReference type="AlphaFoldDB" id="H3NQY6"/>
<dbReference type="InterPro" id="IPR036278">
    <property type="entry name" value="Sialidase_sf"/>
</dbReference>
<dbReference type="InterPro" id="IPR015943">
    <property type="entry name" value="WD40/YVTN_repeat-like_dom_sf"/>
</dbReference>
<dbReference type="OrthoDB" id="1701846at2"/>
<evidence type="ECO:0000256" key="1">
    <source>
        <dbReference type="SAM" id="Phobius"/>
    </source>
</evidence>
<reference evidence="2 3" key="1">
    <citation type="submission" date="2012-01" db="EMBL/GenBank/DDBJ databases">
        <title>The Genome Sequence of Helcococcus kunzii ATCC 51366.</title>
        <authorList>
            <consortium name="The Broad Institute Genome Sequencing Platform"/>
            <person name="Earl A."/>
            <person name="Ward D."/>
            <person name="Feldgarden M."/>
            <person name="Gevers D."/>
            <person name="Huys G."/>
            <person name="Young S.K."/>
            <person name="Zeng Q."/>
            <person name="Gargeya S."/>
            <person name="Fitzgerald M."/>
            <person name="Haas B."/>
            <person name="Abouelleil A."/>
            <person name="Alvarado L."/>
            <person name="Arachchi H.M."/>
            <person name="Berlin A."/>
            <person name="Chapman S.B."/>
            <person name="Gearin G."/>
            <person name="Goldberg J."/>
            <person name="Griggs A."/>
            <person name="Gujja S."/>
            <person name="Hansen M."/>
            <person name="Heiman D."/>
            <person name="Howarth C."/>
            <person name="Larimer J."/>
            <person name="Lui A."/>
            <person name="MacDonald P.J.P."/>
            <person name="McCowen C."/>
            <person name="Montmayeur A."/>
            <person name="Murphy C."/>
            <person name="Neiman D."/>
            <person name="Pearson M."/>
            <person name="Priest M."/>
            <person name="Roberts A."/>
            <person name="Saif S."/>
            <person name="Shea T."/>
            <person name="Sisk P."/>
            <person name="Stolte C."/>
            <person name="Sykes S."/>
            <person name="Wortman J."/>
            <person name="Nusbaum C."/>
            <person name="Birren B."/>
        </authorList>
    </citation>
    <scope>NUCLEOTIDE SEQUENCE [LARGE SCALE GENOMIC DNA]</scope>
    <source>
        <strain evidence="2 3">ATCC 51366</strain>
    </source>
</reference>
<protein>
    <recommendedName>
        <fullName evidence="4">Sortilin N-terminal domain-containing protein</fullName>
    </recommendedName>
</protein>
<name>H3NQY6_9FIRM</name>
<sequence>MNALLILKLIIEFVFFGLYGYIFYLLAKISRIGGFASNKIKLGVLLIFLVIVLVILIIVKRKMKAKDFQKEPKILKIIKTILFLSITLVYSTSIIHSAIPYNGVLSWRIDSWLNTKSISYVHNNIYKYGIKGTFYDISKKLNLPEELYMSDKLELEFKSDGEITQIYALIYGRDKNDKVQSYLVSYNANKNDKKIIVNINGETNSTYDSDKLISPLYEIINDKNFQNDLKIKANQESITLTYMGKKEFSSAYDLTLISNNADEKKSDEQVLEKLSNGGLIKAYSVLVNSEDYYITNPEYIEAEEVKQNRTDEVLEYIKENKEIWYTDNNNGSVYHFNKDSNKWYKLEISDAALGSYFYKLYHSDDEGKNWEELNDNPFNDKSGVAEGIEFINDKIGFIGMGGASGDVSKIYITKDGGKKFEEIVLPLEKIAEIPNLDIPAEKYTYLSMPVYKNDTLKILVKENRDVEKGIYFESKDMGKSWEMKK</sequence>
<keyword evidence="1" id="KW-0472">Membrane</keyword>
<evidence type="ECO:0000313" key="2">
    <source>
        <dbReference type="EMBL" id="EHR31934.1"/>
    </source>
</evidence>
<keyword evidence="1" id="KW-0812">Transmembrane</keyword>
<evidence type="ECO:0008006" key="4">
    <source>
        <dbReference type="Google" id="ProtNLM"/>
    </source>
</evidence>
<feature type="transmembrane region" description="Helical" evidence="1">
    <location>
        <begin position="7"/>
        <end position="27"/>
    </location>
</feature>
<dbReference type="EMBL" id="AGEI01000032">
    <property type="protein sequence ID" value="EHR31934.1"/>
    <property type="molecule type" value="Genomic_DNA"/>
</dbReference>
<evidence type="ECO:0000313" key="3">
    <source>
        <dbReference type="Proteomes" id="UP000004191"/>
    </source>
</evidence>
<dbReference type="STRING" id="883114.HMPREF9709_01747"/>
<comment type="caution">
    <text evidence="2">The sequence shown here is derived from an EMBL/GenBank/DDBJ whole genome shotgun (WGS) entry which is preliminary data.</text>
</comment>
<dbReference type="Proteomes" id="UP000004191">
    <property type="component" value="Unassembled WGS sequence"/>
</dbReference>
<accession>H3NQY6</accession>
<feature type="transmembrane region" description="Helical" evidence="1">
    <location>
        <begin position="39"/>
        <end position="59"/>
    </location>
</feature>
<dbReference type="GeneID" id="96999675"/>
<dbReference type="RefSeq" id="WP_005399261.1">
    <property type="nucleotide sequence ID" value="NZ_JH601089.1"/>
</dbReference>
<dbReference type="eggNOG" id="ENOG502Z8WA">
    <property type="taxonomic scope" value="Bacteria"/>
</dbReference>
<proteinExistence type="predicted"/>
<gene>
    <name evidence="2" type="ORF">HMPREF9709_01747</name>
</gene>
<dbReference type="SUPFAM" id="SSF50939">
    <property type="entry name" value="Sialidases"/>
    <property type="match status" value="1"/>
</dbReference>
<feature type="transmembrane region" description="Helical" evidence="1">
    <location>
        <begin position="80"/>
        <end position="99"/>
    </location>
</feature>
<keyword evidence="1" id="KW-1133">Transmembrane helix</keyword>
<dbReference type="CDD" id="cd15482">
    <property type="entry name" value="Sialidase_non-viral"/>
    <property type="match status" value="1"/>
</dbReference>
<dbReference type="HOGENOM" id="CLU_035212_0_0_9"/>
<dbReference type="Gene3D" id="2.130.10.10">
    <property type="entry name" value="YVTN repeat-like/Quinoprotein amine dehydrogenase"/>
    <property type="match status" value="1"/>
</dbReference>
<keyword evidence="3" id="KW-1185">Reference proteome</keyword>